<dbReference type="PANTHER" id="PTHR32282">
    <property type="entry name" value="BINDING PROTEIN TRANSPEPTIDASE, PUTATIVE-RELATED"/>
    <property type="match status" value="1"/>
</dbReference>
<evidence type="ECO:0000259" key="9">
    <source>
        <dbReference type="Pfam" id="PF00905"/>
    </source>
</evidence>
<dbReference type="InterPro" id="IPR036950">
    <property type="entry name" value="PBP_transglycosylase"/>
</dbReference>
<dbReference type="Pfam" id="PF00905">
    <property type="entry name" value="Transpeptidase"/>
    <property type="match status" value="1"/>
</dbReference>
<organism evidence="11 12">
    <name type="scientific">Aerophobetes bacterium</name>
    <dbReference type="NCBI Taxonomy" id="2030807"/>
    <lineage>
        <taxon>Bacteria</taxon>
        <taxon>Candidatus Aerophobota</taxon>
    </lineage>
</organism>
<accession>A0A523QK71</accession>
<evidence type="ECO:0000256" key="4">
    <source>
        <dbReference type="ARBA" id="ARBA00022679"/>
    </source>
</evidence>
<dbReference type="InterPro" id="IPR001264">
    <property type="entry name" value="Glyco_trans_51"/>
</dbReference>
<dbReference type="AlphaFoldDB" id="A0A523QK71"/>
<evidence type="ECO:0000256" key="8">
    <source>
        <dbReference type="ARBA" id="ARBA00049902"/>
    </source>
</evidence>
<keyword evidence="5" id="KW-0378">Hydrolase</keyword>
<dbReference type="InterPro" id="IPR050396">
    <property type="entry name" value="Glycosyltr_51/Transpeptidase"/>
</dbReference>
<keyword evidence="4" id="KW-0808">Transferase</keyword>
<dbReference type="Gene3D" id="1.10.3810.10">
    <property type="entry name" value="Biosynthetic peptidoglycan transglycosylase-like"/>
    <property type="match status" value="1"/>
</dbReference>
<dbReference type="SUPFAM" id="SSF53955">
    <property type="entry name" value="Lysozyme-like"/>
    <property type="match status" value="1"/>
</dbReference>
<dbReference type="InterPro" id="IPR011815">
    <property type="entry name" value="PBP_1c"/>
</dbReference>
<dbReference type="GO" id="GO:0008658">
    <property type="term" value="F:penicillin binding"/>
    <property type="evidence" value="ECO:0007669"/>
    <property type="project" value="InterPro"/>
</dbReference>
<dbReference type="InterPro" id="IPR001460">
    <property type="entry name" value="PCN-bd_Tpept"/>
</dbReference>
<evidence type="ECO:0000256" key="1">
    <source>
        <dbReference type="ARBA" id="ARBA00022645"/>
    </source>
</evidence>
<evidence type="ECO:0000313" key="11">
    <source>
        <dbReference type="EMBL" id="TES86086.1"/>
    </source>
</evidence>
<evidence type="ECO:0000256" key="6">
    <source>
        <dbReference type="ARBA" id="ARBA00023268"/>
    </source>
</evidence>
<dbReference type="GO" id="GO:0030288">
    <property type="term" value="C:outer membrane-bounded periplasmic space"/>
    <property type="evidence" value="ECO:0007669"/>
    <property type="project" value="TreeGrafter"/>
</dbReference>
<dbReference type="InterPro" id="IPR023346">
    <property type="entry name" value="Lysozyme-like_dom_sf"/>
</dbReference>
<comment type="catalytic activity">
    <reaction evidence="8">
        <text>[GlcNAc-(1-&gt;4)-Mur2Ac(oyl-L-Ala-gamma-D-Glu-L-Lys-D-Ala-D-Ala)](n)-di-trans,octa-cis-undecaprenyl diphosphate + beta-D-GlcNAc-(1-&gt;4)-Mur2Ac(oyl-L-Ala-gamma-D-Glu-L-Lys-D-Ala-D-Ala)-di-trans,octa-cis-undecaprenyl diphosphate = [GlcNAc-(1-&gt;4)-Mur2Ac(oyl-L-Ala-gamma-D-Glu-L-Lys-D-Ala-D-Ala)](n+1)-di-trans,octa-cis-undecaprenyl diphosphate + di-trans,octa-cis-undecaprenyl diphosphate + H(+)</text>
        <dbReference type="Rhea" id="RHEA:23708"/>
        <dbReference type="Rhea" id="RHEA-COMP:9602"/>
        <dbReference type="Rhea" id="RHEA-COMP:9603"/>
        <dbReference type="ChEBI" id="CHEBI:15378"/>
        <dbReference type="ChEBI" id="CHEBI:58405"/>
        <dbReference type="ChEBI" id="CHEBI:60033"/>
        <dbReference type="ChEBI" id="CHEBI:78435"/>
        <dbReference type="EC" id="2.4.99.28"/>
    </reaction>
</comment>
<evidence type="ECO:0000256" key="7">
    <source>
        <dbReference type="ARBA" id="ARBA00044770"/>
    </source>
</evidence>
<dbReference type="GO" id="GO:0009252">
    <property type="term" value="P:peptidoglycan biosynthetic process"/>
    <property type="evidence" value="ECO:0007669"/>
    <property type="project" value="InterPro"/>
</dbReference>
<feature type="domain" description="Glycosyl transferase family 51" evidence="10">
    <location>
        <begin position="46"/>
        <end position="219"/>
    </location>
</feature>
<dbReference type="GO" id="GO:0008955">
    <property type="term" value="F:peptidoglycan glycosyltransferase activity"/>
    <property type="evidence" value="ECO:0007669"/>
    <property type="project" value="UniProtKB-EC"/>
</dbReference>
<dbReference type="GO" id="GO:0004180">
    <property type="term" value="F:carboxypeptidase activity"/>
    <property type="evidence" value="ECO:0007669"/>
    <property type="project" value="UniProtKB-KW"/>
</dbReference>
<proteinExistence type="predicted"/>
<dbReference type="Pfam" id="PF00912">
    <property type="entry name" value="Transgly"/>
    <property type="match status" value="1"/>
</dbReference>
<dbReference type="PANTHER" id="PTHR32282:SF15">
    <property type="entry name" value="PENICILLIN-BINDING PROTEIN 1C"/>
    <property type="match status" value="1"/>
</dbReference>
<dbReference type="EMBL" id="SOKU01000134">
    <property type="protein sequence ID" value="TES86086.1"/>
    <property type="molecule type" value="Genomic_DNA"/>
</dbReference>
<evidence type="ECO:0000259" key="10">
    <source>
        <dbReference type="Pfam" id="PF00912"/>
    </source>
</evidence>
<evidence type="ECO:0000256" key="3">
    <source>
        <dbReference type="ARBA" id="ARBA00022676"/>
    </source>
</evidence>
<keyword evidence="6" id="KW-0511">Multifunctional enzyme</keyword>
<dbReference type="Proteomes" id="UP000320781">
    <property type="component" value="Unassembled WGS sequence"/>
</dbReference>
<evidence type="ECO:0000256" key="5">
    <source>
        <dbReference type="ARBA" id="ARBA00022801"/>
    </source>
</evidence>
<dbReference type="GO" id="GO:0006508">
    <property type="term" value="P:proteolysis"/>
    <property type="evidence" value="ECO:0007669"/>
    <property type="project" value="UniProtKB-KW"/>
</dbReference>
<dbReference type="EC" id="2.4.99.28" evidence="7"/>
<sequence>MRIFGASFGLVLVLISVSLYIPFPRGVLEPSSIVSLRILDRKGTLLREVLSSEEGTGQWVSLEDTSKNVVLATLAAEDSRFYEHPGIDIRAILRAAAQNIRARRLIFGGSTLTQQVIKNIYHFPRNWFWKIIEAWHALRLDFSLSKDEIMTQYLNRVPYGNQTFGINAASWFYFDKPPSHLSLAEAAFLAGLPRGPSIYNPHRHFPRAKKRQREVLRRMFAKEMITEEEYRRASREPLKIVSPDASFRAPHFCNFVLSKIPPKMRQNISSIRTTLDFELQRDVEVLLKNSVESLKKWEVSNAAALILDNRSGEVLSFVGSADFFDSDHSGQVSGATSLRQPGSALKPFPYALALEQGMTPATLISDTEIRIQSKGIDWVPRNYDGKSHGLVRLREALACSYNVSAVKVLQGIGVESLLHRLRRLGFASLNKGVDYYGLGLTLGGGEVTLLELARAYSTLARSGVFKQEKIALQILDTQGRQKSLPKGSSRRVFSPEVSYIITDILQDPDARIPAFGEGSVLSLPFPCAAKTGTSGNFRDNWAVGYTPHYTVGVWVGNFDGRPMRDVSGISGAGPLFRDIMLLLEKRERRSNFSYTIPEGLSEIYICPKSGTLVGPFCPGKIKEIFMKGTEPQEVCNFHPPRLLANSE</sequence>
<evidence type="ECO:0000256" key="2">
    <source>
        <dbReference type="ARBA" id="ARBA00022670"/>
    </source>
</evidence>
<reference evidence="11 12" key="1">
    <citation type="submission" date="2019-03" db="EMBL/GenBank/DDBJ databases">
        <title>Metabolic potential of uncultured bacteria and archaea associated with petroleum seepage in deep-sea sediments.</title>
        <authorList>
            <person name="Dong X."/>
            <person name="Hubert C."/>
        </authorList>
    </citation>
    <scope>NUCLEOTIDE SEQUENCE [LARGE SCALE GENOMIC DNA]</scope>
    <source>
        <strain evidence="11">E44_bin92</strain>
    </source>
</reference>
<keyword evidence="1" id="KW-0121">Carboxypeptidase</keyword>
<protein>
    <recommendedName>
        <fullName evidence="7">peptidoglycan glycosyltransferase</fullName>
        <ecNumber evidence="7">2.4.99.28</ecNumber>
    </recommendedName>
</protein>
<dbReference type="Gene3D" id="3.40.710.10">
    <property type="entry name" value="DD-peptidase/beta-lactamase superfamily"/>
    <property type="match status" value="1"/>
</dbReference>
<evidence type="ECO:0000313" key="12">
    <source>
        <dbReference type="Proteomes" id="UP000320781"/>
    </source>
</evidence>
<comment type="caution">
    <text evidence="11">The sequence shown here is derived from an EMBL/GenBank/DDBJ whole genome shotgun (WGS) entry which is preliminary data.</text>
</comment>
<gene>
    <name evidence="11" type="primary">pbpC</name>
    <name evidence="11" type="ORF">E3J95_02800</name>
</gene>
<keyword evidence="3" id="KW-0328">Glycosyltransferase</keyword>
<dbReference type="NCBIfam" id="TIGR02073">
    <property type="entry name" value="PBP_1c"/>
    <property type="match status" value="1"/>
</dbReference>
<keyword evidence="2" id="KW-0645">Protease</keyword>
<feature type="domain" description="Penicillin-binding protein transpeptidase" evidence="9">
    <location>
        <begin position="303"/>
        <end position="580"/>
    </location>
</feature>
<dbReference type="InterPro" id="IPR012338">
    <property type="entry name" value="Beta-lactam/transpept-like"/>
</dbReference>
<dbReference type="SUPFAM" id="SSF56601">
    <property type="entry name" value="beta-lactamase/transpeptidase-like"/>
    <property type="match status" value="1"/>
</dbReference>
<name>A0A523QK71_UNCAE</name>